<feature type="compositionally biased region" description="Basic residues" evidence="1">
    <location>
        <begin position="100"/>
        <end position="111"/>
    </location>
</feature>
<evidence type="ECO:0000256" key="1">
    <source>
        <dbReference type="SAM" id="MobiDB-lite"/>
    </source>
</evidence>
<proteinExistence type="predicted"/>
<dbReference type="AlphaFoldDB" id="A0A8C0X9Z9"/>
<organism evidence="2">
    <name type="scientific">Castor canadensis</name>
    <name type="common">American beaver</name>
    <dbReference type="NCBI Taxonomy" id="51338"/>
    <lineage>
        <taxon>Eukaryota</taxon>
        <taxon>Metazoa</taxon>
        <taxon>Chordata</taxon>
        <taxon>Craniata</taxon>
        <taxon>Vertebrata</taxon>
        <taxon>Euteleostomi</taxon>
        <taxon>Mammalia</taxon>
        <taxon>Eutheria</taxon>
        <taxon>Euarchontoglires</taxon>
        <taxon>Glires</taxon>
        <taxon>Rodentia</taxon>
        <taxon>Castorimorpha</taxon>
        <taxon>Castoridae</taxon>
        <taxon>Castor</taxon>
    </lineage>
</organism>
<evidence type="ECO:0000313" key="2">
    <source>
        <dbReference type="Ensembl" id="ENSCCNP00000024010.1"/>
    </source>
</evidence>
<accession>A0A8C0X9Z9</accession>
<feature type="compositionally biased region" description="Basic and acidic residues" evidence="1">
    <location>
        <begin position="57"/>
        <end position="70"/>
    </location>
</feature>
<feature type="region of interest" description="Disordered" evidence="1">
    <location>
        <begin position="1"/>
        <end position="79"/>
    </location>
</feature>
<dbReference type="Ensembl" id="ENSCCNT00000030634.1">
    <property type="protein sequence ID" value="ENSCCNP00000024010.1"/>
    <property type="gene ID" value="ENSCCNG00000023538.1"/>
</dbReference>
<name>A0A8C0X9Z9_CASCN</name>
<reference evidence="2" key="1">
    <citation type="submission" date="2023-09" db="UniProtKB">
        <authorList>
            <consortium name="Ensembl"/>
        </authorList>
    </citation>
    <scope>IDENTIFICATION</scope>
</reference>
<feature type="region of interest" description="Disordered" evidence="1">
    <location>
        <begin position="93"/>
        <end position="138"/>
    </location>
</feature>
<sequence>PSPSPSLRPPDARGSDAPYLGPGVPSDATCRGRHHRALARGRGSVREWPRGAQPEGRAQREEVERGRGGDLRLAGRRARQGQWAVGLARASFAAPTGAGRARRASNRRWRSRAPQSRTLEKSGWSSFGRARGPCRQTP</sequence>
<protein>
    <submittedName>
        <fullName evidence="2">Uncharacterized protein</fullName>
    </submittedName>
</protein>